<gene>
    <name evidence="2" type="ORF">M9458_013138</name>
</gene>
<evidence type="ECO:0000313" key="2">
    <source>
        <dbReference type="EMBL" id="KAL0190440.1"/>
    </source>
</evidence>
<evidence type="ECO:0000313" key="3">
    <source>
        <dbReference type="Proteomes" id="UP001529510"/>
    </source>
</evidence>
<name>A0ABD0QW72_CIRMR</name>
<dbReference type="AlphaFoldDB" id="A0ABD0QW72"/>
<evidence type="ECO:0000256" key="1">
    <source>
        <dbReference type="SAM" id="MobiDB-lite"/>
    </source>
</evidence>
<comment type="caution">
    <text evidence="2">The sequence shown here is derived from an EMBL/GenBank/DDBJ whole genome shotgun (WGS) entry which is preliminary data.</text>
</comment>
<feature type="compositionally biased region" description="Low complexity" evidence="1">
    <location>
        <begin position="38"/>
        <end position="58"/>
    </location>
</feature>
<feature type="region of interest" description="Disordered" evidence="1">
    <location>
        <begin position="87"/>
        <end position="123"/>
    </location>
</feature>
<sequence length="123" mass="12750">STTTAGQTPAQSVTNSSTPMNPQEDLAATYQAVPPPTQNQNQSKTTNQQAPLVGPDYGYGYQGPGMGMGGPPDFNYAAYSGPPGTATFGPPGTTNQSYSFTQSAYPNLGGYSSGANSTEYTYR</sequence>
<reference evidence="2 3" key="1">
    <citation type="submission" date="2024-05" db="EMBL/GenBank/DDBJ databases">
        <title>Genome sequencing and assembly of Indian major carp, Cirrhinus mrigala (Hamilton, 1822).</title>
        <authorList>
            <person name="Mohindra V."/>
            <person name="Chowdhury L.M."/>
            <person name="Lal K."/>
            <person name="Jena J.K."/>
        </authorList>
    </citation>
    <scope>NUCLEOTIDE SEQUENCE [LARGE SCALE GENOMIC DNA]</scope>
    <source>
        <strain evidence="2">CM1030</strain>
        <tissue evidence="2">Blood</tissue>
    </source>
</reference>
<dbReference type="Proteomes" id="UP001529510">
    <property type="component" value="Unassembled WGS sequence"/>
</dbReference>
<feature type="compositionally biased region" description="Polar residues" evidence="1">
    <location>
        <begin position="1"/>
        <end position="21"/>
    </location>
</feature>
<feature type="compositionally biased region" description="Polar residues" evidence="1">
    <location>
        <begin position="113"/>
        <end position="123"/>
    </location>
</feature>
<proteinExistence type="predicted"/>
<feature type="region of interest" description="Disordered" evidence="1">
    <location>
        <begin position="1"/>
        <end position="58"/>
    </location>
</feature>
<dbReference type="EMBL" id="JAMKFB020000006">
    <property type="protein sequence ID" value="KAL0190440.1"/>
    <property type="molecule type" value="Genomic_DNA"/>
</dbReference>
<accession>A0ABD0QW72</accession>
<protein>
    <submittedName>
        <fullName evidence="2">Uncharacterized protein</fullName>
    </submittedName>
</protein>
<feature type="compositionally biased region" description="Polar residues" evidence="1">
    <location>
        <begin position="95"/>
        <end position="105"/>
    </location>
</feature>
<organism evidence="2 3">
    <name type="scientific">Cirrhinus mrigala</name>
    <name type="common">Mrigala</name>
    <dbReference type="NCBI Taxonomy" id="683832"/>
    <lineage>
        <taxon>Eukaryota</taxon>
        <taxon>Metazoa</taxon>
        <taxon>Chordata</taxon>
        <taxon>Craniata</taxon>
        <taxon>Vertebrata</taxon>
        <taxon>Euteleostomi</taxon>
        <taxon>Actinopterygii</taxon>
        <taxon>Neopterygii</taxon>
        <taxon>Teleostei</taxon>
        <taxon>Ostariophysi</taxon>
        <taxon>Cypriniformes</taxon>
        <taxon>Cyprinidae</taxon>
        <taxon>Labeoninae</taxon>
        <taxon>Labeonini</taxon>
        <taxon>Cirrhinus</taxon>
    </lineage>
</organism>
<feature type="non-terminal residue" evidence="2">
    <location>
        <position position="1"/>
    </location>
</feature>
<keyword evidence="3" id="KW-1185">Reference proteome</keyword>